<dbReference type="AlphaFoldDB" id="A0A3N0AYG4"/>
<dbReference type="Proteomes" id="UP000269591">
    <property type="component" value="Unassembled WGS sequence"/>
</dbReference>
<dbReference type="OrthoDB" id="9832637at2"/>
<proteinExistence type="predicted"/>
<gene>
    <name evidence="1" type="ORF">DMP06_06145</name>
</gene>
<evidence type="ECO:0000313" key="1">
    <source>
        <dbReference type="EMBL" id="RNL39915.1"/>
    </source>
</evidence>
<reference evidence="2" key="1">
    <citation type="submission" date="2018-05" db="EMBL/GenBank/DDBJ databases">
        <title>Genome Sequencing of selected type strains of the family Eggerthellaceae.</title>
        <authorList>
            <person name="Danylec N."/>
            <person name="Stoll D.A."/>
            <person name="Doetsch A."/>
            <person name="Huch M."/>
        </authorList>
    </citation>
    <scope>NUCLEOTIDE SEQUENCE [LARGE SCALE GENOMIC DNA]</scope>
    <source>
        <strain evidence="2">DSM 24851</strain>
    </source>
</reference>
<dbReference type="RefSeq" id="WP_123208872.1">
    <property type="nucleotide sequence ID" value="NZ_JBHTHO010000009.1"/>
</dbReference>
<accession>A0A3N0AYG4</accession>
<name>A0A3N0AYG4_9ACTN</name>
<evidence type="ECO:0000313" key="2">
    <source>
        <dbReference type="Proteomes" id="UP000269591"/>
    </source>
</evidence>
<sequence length="120" mass="13154">MGLFGFGKKKSPTYTYKMLFSSPFNYERDHQIKSLALKRLSDAGVVISNTKTTVMGPGAKSEFTGEPGEAIIITNDAIDGRTSFMTIEVKTNKASAEAINAAFADIKSILIDADIFFREF</sequence>
<comment type="caution">
    <text evidence="1">The sequence shown here is derived from an EMBL/GenBank/DDBJ whole genome shotgun (WGS) entry which is preliminary data.</text>
</comment>
<protein>
    <submittedName>
        <fullName evidence="1">Uncharacterized protein</fullName>
    </submittedName>
</protein>
<dbReference type="EMBL" id="QIBX01000009">
    <property type="protein sequence ID" value="RNL39915.1"/>
    <property type="molecule type" value="Genomic_DNA"/>
</dbReference>
<organism evidence="1 2">
    <name type="scientific">Slackia equolifaciens</name>
    <dbReference type="NCBI Taxonomy" id="498718"/>
    <lineage>
        <taxon>Bacteria</taxon>
        <taxon>Bacillati</taxon>
        <taxon>Actinomycetota</taxon>
        <taxon>Coriobacteriia</taxon>
        <taxon>Eggerthellales</taxon>
        <taxon>Eggerthellaceae</taxon>
        <taxon>Slackia</taxon>
    </lineage>
</organism>
<keyword evidence="2" id="KW-1185">Reference proteome</keyword>